<dbReference type="Proteomes" id="UP000432015">
    <property type="component" value="Unassembled WGS sequence"/>
</dbReference>
<accession>A0A7K1KUM3</accession>
<dbReference type="Gene3D" id="3.40.50.620">
    <property type="entry name" value="HUPs"/>
    <property type="match status" value="1"/>
</dbReference>
<dbReference type="InterPro" id="IPR001962">
    <property type="entry name" value="Asn_synthase"/>
</dbReference>
<evidence type="ECO:0000256" key="1">
    <source>
        <dbReference type="SAM" id="MobiDB-lite"/>
    </source>
</evidence>
<comment type="caution">
    <text evidence="3">The sequence shown here is derived from an EMBL/GenBank/DDBJ whole genome shotgun (WGS) entry which is preliminary data.</text>
</comment>
<dbReference type="Pfam" id="PF00733">
    <property type="entry name" value="Asn_synthase"/>
    <property type="match status" value="1"/>
</dbReference>
<dbReference type="SUPFAM" id="SSF52402">
    <property type="entry name" value="Adenine nucleotide alpha hydrolases-like"/>
    <property type="match status" value="1"/>
</dbReference>
<dbReference type="RefSeq" id="WP_156214624.1">
    <property type="nucleotide sequence ID" value="NZ_WOFH01000001.1"/>
</dbReference>
<sequence>MRVYLVLATREARERIPAPAFRAARRAIHEAFPVPSDVVKAVEWTAPGGRVALLGWTNEPEHELLPETVISGAAWRLGYCGYLAEPKRDVDLLLARDDLAATAAELGGVFSIFRAGTEGAEAATAMARVCPVYHAEARGLRVIGSRALLVHLVAQAARTDREDPEVDIDVEALHPLVRHGFHANDDTPFRGVHALPAGSLIRAVPGEPTVVRRQPSAPARETPRDDRGRRELVRPLAEALVASAAPLARHQDPVRLALSGGRDSRLMAAVLRSAGVAFTATTHGFADDPDVVLGTRVAQALQIEHEVELTVPQERKDFVDVQHPFSRTHDIIRMCEGMNSAYESVNRYRPYDLAPRTSGSGGETLRGGFLYDQDDISAEGLQKRVRLIFHAAERFMTSAANERAAAEHRPWAERARSDGFDVLDKLYLHYRTGRWIVGSHTATLMNTPYYHPFFDNRVVREALALSAEWRRSEYPFYLLLQELAPPLAAIPPEGKRWRFDRGRGPLFSGRRAWRARAPLTANGGTSGFNWRVSFDQNFRDLLQEQILDGPEALFDIVDRDAYTTLLRDSPGRWTKQIWHVYTLSVLLSQEWRRPPPALSPVRIPIPG</sequence>
<reference evidence="3 4" key="1">
    <citation type="submission" date="2019-11" db="EMBL/GenBank/DDBJ databases">
        <authorList>
            <person name="Cao P."/>
        </authorList>
    </citation>
    <scope>NUCLEOTIDE SEQUENCE [LARGE SCALE GENOMIC DNA]</scope>
    <source>
        <strain evidence="3 4">NEAU-AAG5</strain>
    </source>
</reference>
<organism evidence="3 4">
    <name type="scientific">Actinomadura litoris</name>
    <dbReference type="NCBI Taxonomy" id="2678616"/>
    <lineage>
        <taxon>Bacteria</taxon>
        <taxon>Bacillati</taxon>
        <taxon>Actinomycetota</taxon>
        <taxon>Actinomycetes</taxon>
        <taxon>Streptosporangiales</taxon>
        <taxon>Thermomonosporaceae</taxon>
        <taxon>Actinomadura</taxon>
    </lineage>
</organism>
<dbReference type="GO" id="GO:0004066">
    <property type="term" value="F:asparagine synthase (glutamine-hydrolyzing) activity"/>
    <property type="evidence" value="ECO:0007669"/>
    <property type="project" value="InterPro"/>
</dbReference>
<dbReference type="AlphaFoldDB" id="A0A7K1KUM3"/>
<keyword evidence="4" id="KW-1185">Reference proteome</keyword>
<evidence type="ECO:0000313" key="4">
    <source>
        <dbReference type="Proteomes" id="UP000432015"/>
    </source>
</evidence>
<name>A0A7K1KUM3_9ACTN</name>
<evidence type="ECO:0000259" key="2">
    <source>
        <dbReference type="Pfam" id="PF00733"/>
    </source>
</evidence>
<dbReference type="EMBL" id="WOFH01000001">
    <property type="protein sequence ID" value="MUN35735.1"/>
    <property type="molecule type" value="Genomic_DNA"/>
</dbReference>
<feature type="region of interest" description="Disordered" evidence="1">
    <location>
        <begin position="205"/>
        <end position="230"/>
    </location>
</feature>
<proteinExistence type="predicted"/>
<dbReference type="GO" id="GO:0006529">
    <property type="term" value="P:asparagine biosynthetic process"/>
    <property type="evidence" value="ECO:0007669"/>
    <property type="project" value="InterPro"/>
</dbReference>
<evidence type="ECO:0000313" key="3">
    <source>
        <dbReference type="EMBL" id="MUN35735.1"/>
    </source>
</evidence>
<gene>
    <name evidence="3" type="ORF">GNZ18_03865</name>
</gene>
<feature type="compositionally biased region" description="Basic and acidic residues" evidence="1">
    <location>
        <begin position="221"/>
        <end position="230"/>
    </location>
</feature>
<feature type="domain" description="Asparagine synthetase" evidence="2">
    <location>
        <begin position="236"/>
        <end position="415"/>
    </location>
</feature>
<protein>
    <recommendedName>
        <fullName evidence="2">Asparagine synthetase domain-containing protein</fullName>
    </recommendedName>
</protein>
<dbReference type="InterPro" id="IPR014729">
    <property type="entry name" value="Rossmann-like_a/b/a_fold"/>
</dbReference>